<name>A0A915K836_ROMCU</name>
<accession>A0A915K836</accession>
<reference evidence="2" key="1">
    <citation type="submission" date="2022-11" db="UniProtKB">
        <authorList>
            <consortium name="WormBaseParasite"/>
        </authorList>
    </citation>
    <scope>IDENTIFICATION</scope>
</reference>
<dbReference type="AlphaFoldDB" id="A0A915K836"/>
<dbReference type="Proteomes" id="UP000887565">
    <property type="component" value="Unplaced"/>
</dbReference>
<protein>
    <submittedName>
        <fullName evidence="2">Uncharacterized protein</fullName>
    </submittedName>
</protein>
<proteinExistence type="predicted"/>
<evidence type="ECO:0000313" key="2">
    <source>
        <dbReference type="WBParaSite" id="nRc.2.0.1.t34052-RA"/>
    </source>
</evidence>
<organism evidence="1 2">
    <name type="scientific">Romanomermis culicivorax</name>
    <name type="common">Nematode worm</name>
    <dbReference type="NCBI Taxonomy" id="13658"/>
    <lineage>
        <taxon>Eukaryota</taxon>
        <taxon>Metazoa</taxon>
        <taxon>Ecdysozoa</taxon>
        <taxon>Nematoda</taxon>
        <taxon>Enoplea</taxon>
        <taxon>Dorylaimia</taxon>
        <taxon>Mermithida</taxon>
        <taxon>Mermithoidea</taxon>
        <taxon>Mermithidae</taxon>
        <taxon>Romanomermis</taxon>
    </lineage>
</organism>
<evidence type="ECO:0000313" key="1">
    <source>
        <dbReference type="Proteomes" id="UP000887565"/>
    </source>
</evidence>
<dbReference type="WBParaSite" id="nRc.2.0.1.t34052-RA">
    <property type="protein sequence ID" value="nRc.2.0.1.t34052-RA"/>
    <property type="gene ID" value="nRc.2.0.1.g34052"/>
</dbReference>
<sequence length="87" mass="9479">MPNLGCHVKPADEELLDTPIFNLNIAKLPPSTEALALPTPTAPSDLTATATQITNFLKLTLDKISTFALVPMDESWMPKRPPSPIIR</sequence>
<keyword evidence="1" id="KW-1185">Reference proteome</keyword>